<dbReference type="HOGENOM" id="CLU_153199_1_0_6"/>
<dbReference type="GO" id="GO:0097163">
    <property type="term" value="F:sulfur carrier activity"/>
    <property type="evidence" value="ECO:0007669"/>
    <property type="project" value="TreeGrafter"/>
</dbReference>
<evidence type="ECO:0000256" key="5">
    <source>
        <dbReference type="PIRNR" id="PIRNR006223"/>
    </source>
</evidence>
<dbReference type="GO" id="GO:0016740">
    <property type="term" value="F:transferase activity"/>
    <property type="evidence" value="ECO:0007669"/>
    <property type="project" value="UniProtKB-KW"/>
</dbReference>
<evidence type="ECO:0000313" key="8">
    <source>
        <dbReference type="Proteomes" id="UP000002192"/>
    </source>
</evidence>
<dbReference type="Pfam" id="PF04358">
    <property type="entry name" value="DsrC"/>
    <property type="match status" value="1"/>
</dbReference>
<feature type="active site" description="Cysteine persulfide intermediate" evidence="6">
    <location>
        <position position="108"/>
    </location>
</feature>
<dbReference type="Gene3D" id="3.30.1420.10">
    <property type="match status" value="1"/>
</dbReference>
<dbReference type="KEGG" id="bfl:Bfl418"/>
<dbReference type="PANTHER" id="PTHR37010:SF1">
    <property type="entry name" value="SULFURTRANSFERASE TUSE"/>
    <property type="match status" value="1"/>
</dbReference>
<comment type="similarity">
    <text evidence="5">Belongs to the dsrC/tusE family.</text>
</comment>
<evidence type="ECO:0000256" key="3">
    <source>
        <dbReference type="ARBA" id="ARBA00025277"/>
    </source>
</evidence>
<dbReference type="GO" id="GO:0016491">
    <property type="term" value="F:oxidoreductase activity"/>
    <property type="evidence" value="ECO:0007669"/>
    <property type="project" value="UniProtKB-KW"/>
</dbReference>
<evidence type="ECO:0000256" key="4">
    <source>
        <dbReference type="ARBA" id="ARBA00025918"/>
    </source>
</evidence>
<comment type="function">
    <text evidence="3">Part of a sulfur-relay system required for 2-thiolation of 5-methylaminomethyl-2-thiouridine (mnm(5)s(2)U) at tRNA wobble positions. Could accept sulfur from TusD.</text>
</comment>
<reference evidence="7 8" key="1">
    <citation type="journal article" date="2003" name="Proc. Natl. Acad. Sci. U.S.A.">
        <title>The genome sequence of Blochmannia floridanus: comparative analysis of reduced genomes.</title>
        <authorList>
            <person name="Gil R."/>
            <person name="Silva F.J."/>
            <person name="Zientz E."/>
            <person name="Delmotte F."/>
            <person name="Gonzalez-Candelas F."/>
            <person name="Latorre A."/>
            <person name="Rausell C."/>
            <person name="Kramerbeek J."/>
            <person name="Gadau J."/>
            <person name="Hoelldobler B."/>
            <person name="van Ham R.C.H.J."/>
            <person name="Gross R."/>
            <person name="Moya A."/>
        </authorList>
    </citation>
    <scope>NUCLEOTIDE SEQUENCE [LARGE SCALE GENOMIC DNA]</scope>
</reference>
<gene>
    <name evidence="7" type="primary">yccK</name>
    <name evidence="7" type="ordered locus">Bfl418</name>
</gene>
<keyword evidence="7" id="KW-0560">Oxidoreductase</keyword>
<protein>
    <recommendedName>
        <fullName evidence="5">Sulfurtransferase</fullName>
        <ecNumber evidence="5">2.8.1.-</ecNumber>
    </recommendedName>
</protein>
<dbReference type="eggNOG" id="COG2920">
    <property type="taxonomic scope" value="Bacteria"/>
</dbReference>
<comment type="subunit">
    <text evidence="4">Interacts with the TusBCD complex. Interacts with MnmA.</text>
</comment>
<dbReference type="InterPro" id="IPR042072">
    <property type="entry name" value="DsrC-like_C"/>
</dbReference>
<evidence type="ECO:0000256" key="1">
    <source>
        <dbReference type="ARBA" id="ARBA00004496"/>
    </source>
</evidence>
<sequence length="109" mass="12710">MNQDKTNIITDLNGYLINTQDWNEKIAIKLAQSEGIILNSIHWKIIYFVRMFYQEYSMFPKIQTLINIIATQHNQKKGNSRYLIQLFPKKSVAQQIAKIAGLPKPKKCL</sequence>
<dbReference type="OrthoDB" id="9786347at2"/>
<organism evidence="7 8">
    <name type="scientific">Blochmanniella floridana</name>
    <dbReference type="NCBI Taxonomy" id="203907"/>
    <lineage>
        <taxon>Bacteria</taxon>
        <taxon>Pseudomonadati</taxon>
        <taxon>Pseudomonadota</taxon>
        <taxon>Gammaproteobacteria</taxon>
        <taxon>Enterobacterales</taxon>
        <taxon>Enterobacteriaceae</taxon>
        <taxon>ant endosymbionts</taxon>
        <taxon>Candidatus Blochmanniella</taxon>
    </lineage>
</organism>
<dbReference type="STRING" id="203907.Bfl418"/>
<dbReference type="GO" id="GO:0002143">
    <property type="term" value="P:tRNA wobble position uridine thiolation"/>
    <property type="evidence" value="ECO:0007669"/>
    <property type="project" value="TreeGrafter"/>
</dbReference>
<dbReference type="Gene3D" id="1.10.10.370">
    <property type="entry name" value="DsrC-like protein, C-terminal domain"/>
    <property type="match status" value="1"/>
</dbReference>
<dbReference type="EC" id="2.8.1.-" evidence="5"/>
<keyword evidence="8" id="KW-1185">Reference proteome</keyword>
<keyword evidence="2" id="KW-0963">Cytoplasm</keyword>
<dbReference type="InterPro" id="IPR007453">
    <property type="entry name" value="DsrC/TusE"/>
</dbReference>
<accession>Q7VR11</accession>
<evidence type="ECO:0000256" key="6">
    <source>
        <dbReference type="PIRSR" id="PIRSR006223-50"/>
    </source>
</evidence>
<dbReference type="AlphaFoldDB" id="Q7VR11"/>
<dbReference type="SUPFAM" id="SSF69721">
    <property type="entry name" value="DsrC, the gamma subunit of dissimilatory sulfite reductase"/>
    <property type="match status" value="1"/>
</dbReference>
<name>Q7VR11_BLOFL</name>
<dbReference type="InterPro" id="IPR043163">
    <property type="entry name" value="DsrC-like_N"/>
</dbReference>
<dbReference type="PIRSF" id="PIRSF006223">
    <property type="entry name" value="DsrC_TusE"/>
    <property type="match status" value="1"/>
</dbReference>
<keyword evidence="5" id="KW-0808">Transferase</keyword>
<dbReference type="GO" id="GO:0005737">
    <property type="term" value="C:cytoplasm"/>
    <property type="evidence" value="ECO:0007669"/>
    <property type="project" value="UniProtKB-SubCell"/>
</dbReference>
<dbReference type="PANTHER" id="PTHR37010">
    <property type="entry name" value="SULFURTRANSFERASE TUSE"/>
    <property type="match status" value="1"/>
</dbReference>
<comment type="subcellular location">
    <subcellularLocation>
        <location evidence="1">Cytoplasm</location>
    </subcellularLocation>
</comment>
<dbReference type="Proteomes" id="UP000002192">
    <property type="component" value="Chromosome"/>
</dbReference>
<dbReference type="EMBL" id="BX248583">
    <property type="protein sequence ID" value="CAD83480.1"/>
    <property type="molecule type" value="Genomic_DNA"/>
</dbReference>
<dbReference type="NCBIfam" id="TIGR03342">
    <property type="entry name" value="dsrC_tusE_dsvC"/>
    <property type="match status" value="1"/>
</dbReference>
<proteinExistence type="inferred from homology"/>
<evidence type="ECO:0000313" key="7">
    <source>
        <dbReference type="EMBL" id="CAD83480.1"/>
    </source>
</evidence>
<evidence type="ECO:0000256" key="2">
    <source>
        <dbReference type="ARBA" id="ARBA00022490"/>
    </source>
</evidence>
<dbReference type="InterPro" id="IPR025526">
    <property type="entry name" value="DsrC-like_dom_sf"/>
</dbReference>